<keyword evidence="6" id="KW-1185">Reference proteome</keyword>
<protein>
    <submittedName>
        <fullName evidence="5">Helix-turn-helix transcriptional regulator</fullName>
    </submittedName>
</protein>
<dbReference type="Gene3D" id="1.10.10.60">
    <property type="entry name" value="Homeodomain-like"/>
    <property type="match status" value="2"/>
</dbReference>
<keyword evidence="3" id="KW-0804">Transcription</keyword>
<dbReference type="InterPro" id="IPR009057">
    <property type="entry name" value="Homeodomain-like_sf"/>
</dbReference>
<dbReference type="PANTHER" id="PTHR46796">
    <property type="entry name" value="HTH-TYPE TRANSCRIPTIONAL ACTIVATOR RHAS-RELATED"/>
    <property type="match status" value="1"/>
</dbReference>
<dbReference type="EMBL" id="VOBQ01000001">
    <property type="protein sequence ID" value="TWO73276.1"/>
    <property type="molecule type" value="Genomic_DNA"/>
</dbReference>
<dbReference type="Pfam" id="PF12833">
    <property type="entry name" value="HTH_18"/>
    <property type="match status" value="1"/>
</dbReference>
<proteinExistence type="predicted"/>
<comment type="caution">
    <text evidence="5">The sequence shown here is derived from an EMBL/GenBank/DDBJ whole genome shotgun (WGS) entry which is preliminary data.</text>
</comment>
<keyword evidence="1" id="KW-0805">Transcription regulation</keyword>
<dbReference type="GO" id="GO:0003700">
    <property type="term" value="F:DNA-binding transcription factor activity"/>
    <property type="evidence" value="ECO:0007669"/>
    <property type="project" value="InterPro"/>
</dbReference>
<dbReference type="AlphaFoldDB" id="A0A562ZY03"/>
<reference evidence="5 6" key="1">
    <citation type="submission" date="2019-07" db="EMBL/GenBank/DDBJ databases">
        <title>Caenimonas sedimenti sp. nov., isolated from activated sludge.</title>
        <authorList>
            <person name="Xu J."/>
        </authorList>
    </citation>
    <scope>NUCLEOTIDE SEQUENCE [LARGE SCALE GENOMIC DNA]</scope>
    <source>
        <strain evidence="5 6">HX-9-20</strain>
    </source>
</reference>
<dbReference type="SUPFAM" id="SSF46689">
    <property type="entry name" value="Homeodomain-like"/>
    <property type="match status" value="2"/>
</dbReference>
<accession>A0A562ZY03</accession>
<dbReference type="OrthoDB" id="9816344at2"/>
<dbReference type="InterPro" id="IPR050204">
    <property type="entry name" value="AraC_XylS_family_regulators"/>
</dbReference>
<name>A0A562ZY03_9BURK</name>
<sequence>MRGLRYKEFWMQDPASGSACGDPVFERSLLTTEAVDGWRGFPVSWIEASPHEVHAELLTERNALVMIDTGSTQADFHYGKRAMSWEFQPGSIGLFTPGTELRLSKWRWTPTRRVRIDLDAPLPGCALETLQGFCGPTEIEFRDPELTAVVRAMVLEIAGGNANGRLYAESLSLGVALRLQQRKNARYGTARERGKLSGEQLRKVQELIRADLGKDLCLAALARESGFSPAQFVRLFKNTVGCTPYQYLFQARLEVARELVRASDQPLTTIAAETGFASQSHMTSAFAKAFNVRPGEMRRLERLRPQ</sequence>
<dbReference type="SMART" id="SM00342">
    <property type="entry name" value="HTH_ARAC"/>
    <property type="match status" value="1"/>
</dbReference>
<dbReference type="Proteomes" id="UP000318199">
    <property type="component" value="Unassembled WGS sequence"/>
</dbReference>
<dbReference type="PROSITE" id="PS01124">
    <property type="entry name" value="HTH_ARAC_FAMILY_2"/>
    <property type="match status" value="1"/>
</dbReference>
<evidence type="ECO:0000256" key="1">
    <source>
        <dbReference type="ARBA" id="ARBA00023015"/>
    </source>
</evidence>
<dbReference type="InterPro" id="IPR018060">
    <property type="entry name" value="HTH_AraC"/>
</dbReference>
<evidence type="ECO:0000256" key="3">
    <source>
        <dbReference type="ARBA" id="ARBA00023163"/>
    </source>
</evidence>
<gene>
    <name evidence="5" type="ORF">FN976_00015</name>
</gene>
<evidence type="ECO:0000313" key="6">
    <source>
        <dbReference type="Proteomes" id="UP000318199"/>
    </source>
</evidence>
<evidence type="ECO:0000259" key="4">
    <source>
        <dbReference type="PROSITE" id="PS01124"/>
    </source>
</evidence>
<dbReference type="GO" id="GO:0043565">
    <property type="term" value="F:sequence-specific DNA binding"/>
    <property type="evidence" value="ECO:0007669"/>
    <property type="project" value="InterPro"/>
</dbReference>
<evidence type="ECO:0000256" key="2">
    <source>
        <dbReference type="ARBA" id="ARBA00023125"/>
    </source>
</evidence>
<dbReference type="PANTHER" id="PTHR46796:SF6">
    <property type="entry name" value="ARAC SUBFAMILY"/>
    <property type="match status" value="1"/>
</dbReference>
<keyword evidence="2" id="KW-0238">DNA-binding</keyword>
<evidence type="ECO:0000313" key="5">
    <source>
        <dbReference type="EMBL" id="TWO73276.1"/>
    </source>
</evidence>
<feature type="domain" description="HTH araC/xylS-type" evidence="4">
    <location>
        <begin position="202"/>
        <end position="300"/>
    </location>
</feature>
<organism evidence="5 6">
    <name type="scientific">Caenimonas sedimenti</name>
    <dbReference type="NCBI Taxonomy" id="2596921"/>
    <lineage>
        <taxon>Bacteria</taxon>
        <taxon>Pseudomonadati</taxon>
        <taxon>Pseudomonadota</taxon>
        <taxon>Betaproteobacteria</taxon>
        <taxon>Burkholderiales</taxon>
        <taxon>Comamonadaceae</taxon>
        <taxon>Caenimonas</taxon>
    </lineage>
</organism>